<dbReference type="PIRSF" id="PIRSF017302">
    <property type="entry name" value="Gltscr2"/>
    <property type="match status" value="1"/>
</dbReference>
<dbReference type="PANTHER" id="PTHR14211:SF7">
    <property type="entry name" value="RIBOSOME BIOGENESIS PROTEIN NOP53"/>
    <property type="match status" value="1"/>
</dbReference>
<dbReference type="OMA" id="KEIWRME"/>
<feature type="compositionally biased region" description="Basic and acidic residues" evidence="6">
    <location>
        <begin position="240"/>
        <end position="253"/>
    </location>
</feature>
<organism evidence="7 8">
    <name type="scientific">Porphyridium purpureum</name>
    <name type="common">Red alga</name>
    <name type="synonym">Porphyridium cruentum</name>
    <dbReference type="NCBI Taxonomy" id="35688"/>
    <lineage>
        <taxon>Eukaryota</taxon>
        <taxon>Rhodophyta</taxon>
        <taxon>Bangiophyceae</taxon>
        <taxon>Porphyridiales</taxon>
        <taxon>Porphyridiaceae</taxon>
        <taxon>Porphyridium</taxon>
    </lineage>
</organism>
<name>A0A5J4YNR7_PORPP</name>
<feature type="compositionally biased region" description="Basic and acidic residues" evidence="6">
    <location>
        <begin position="283"/>
        <end position="293"/>
    </location>
</feature>
<dbReference type="GO" id="GO:0000027">
    <property type="term" value="P:ribosomal large subunit assembly"/>
    <property type="evidence" value="ECO:0007669"/>
    <property type="project" value="UniProtKB-UniRule"/>
</dbReference>
<feature type="region of interest" description="Disordered" evidence="6">
    <location>
        <begin position="78"/>
        <end position="124"/>
    </location>
</feature>
<dbReference type="GO" id="GO:0008097">
    <property type="term" value="F:5S rRNA binding"/>
    <property type="evidence" value="ECO:0007669"/>
    <property type="project" value="TreeGrafter"/>
</dbReference>
<keyword evidence="4 5" id="KW-0539">Nucleus</keyword>
<evidence type="ECO:0000256" key="6">
    <source>
        <dbReference type="SAM" id="MobiDB-lite"/>
    </source>
</evidence>
<dbReference type="Proteomes" id="UP000324585">
    <property type="component" value="Unassembled WGS sequence"/>
</dbReference>
<evidence type="ECO:0000256" key="5">
    <source>
        <dbReference type="PIRNR" id="PIRNR017302"/>
    </source>
</evidence>
<comment type="caution">
    <text evidence="7">The sequence shown here is derived from an EMBL/GenBank/DDBJ whole genome shotgun (WGS) entry which is preliminary data.</text>
</comment>
<reference evidence="8" key="1">
    <citation type="journal article" date="2019" name="Nat. Commun.">
        <title>Expansion of phycobilisome linker gene families in mesophilic red algae.</title>
        <authorList>
            <person name="Lee J."/>
            <person name="Kim D."/>
            <person name="Bhattacharya D."/>
            <person name="Yoon H.S."/>
        </authorList>
    </citation>
    <scope>NUCLEOTIDE SEQUENCE [LARGE SCALE GENOMIC DNA]</scope>
    <source>
        <strain evidence="8">CCMP 1328</strain>
    </source>
</reference>
<proteinExistence type="inferred from homology"/>
<dbReference type="GO" id="GO:0005730">
    <property type="term" value="C:nucleolus"/>
    <property type="evidence" value="ECO:0007669"/>
    <property type="project" value="UniProtKB-SubCell"/>
</dbReference>
<feature type="region of interest" description="Disordered" evidence="6">
    <location>
        <begin position="238"/>
        <end position="293"/>
    </location>
</feature>
<dbReference type="GO" id="GO:0006364">
    <property type="term" value="P:rRNA processing"/>
    <property type="evidence" value="ECO:0007669"/>
    <property type="project" value="TreeGrafter"/>
</dbReference>
<comment type="similarity">
    <text evidence="1 5">Belongs to the NOP53 family.</text>
</comment>
<keyword evidence="8" id="KW-1185">Reference proteome</keyword>
<dbReference type="GO" id="GO:0005654">
    <property type="term" value="C:nucleoplasm"/>
    <property type="evidence" value="ECO:0007669"/>
    <property type="project" value="UniProtKB-SubCell"/>
</dbReference>
<feature type="compositionally biased region" description="Basic residues" evidence="6">
    <location>
        <begin position="104"/>
        <end position="115"/>
    </location>
</feature>
<comment type="function">
    <text evidence="5">May play a role in ribosome biogenesis.</text>
</comment>
<evidence type="ECO:0000313" key="8">
    <source>
        <dbReference type="Proteomes" id="UP000324585"/>
    </source>
</evidence>
<accession>A0A5J4YNR7</accession>
<dbReference type="InterPro" id="IPR011687">
    <property type="entry name" value="Nop53/GLTSCR2"/>
</dbReference>
<protein>
    <recommendedName>
        <fullName evidence="2 5">Ribosome biogenesis protein NOP53</fullName>
    </recommendedName>
</protein>
<dbReference type="PANTHER" id="PTHR14211">
    <property type="entry name" value="GLIOMA SUPPRESSOR CANDIDATE REGION GENE 2"/>
    <property type="match status" value="1"/>
</dbReference>
<dbReference type="AlphaFoldDB" id="A0A5J4YNR7"/>
<evidence type="ECO:0000256" key="4">
    <source>
        <dbReference type="ARBA" id="ARBA00023242"/>
    </source>
</evidence>
<dbReference type="EMBL" id="VRMN01000008">
    <property type="protein sequence ID" value="KAA8492938.1"/>
    <property type="molecule type" value="Genomic_DNA"/>
</dbReference>
<evidence type="ECO:0000256" key="1">
    <source>
        <dbReference type="ARBA" id="ARBA00008838"/>
    </source>
</evidence>
<keyword evidence="3 5" id="KW-0690">Ribosome biogenesis</keyword>
<evidence type="ECO:0000313" key="7">
    <source>
        <dbReference type="EMBL" id="KAA8492938.1"/>
    </source>
</evidence>
<dbReference type="Pfam" id="PF07767">
    <property type="entry name" value="Nop53"/>
    <property type="match status" value="1"/>
</dbReference>
<sequence>MGRSGKERKRKQRGDALASEIADRVSAADAAVRTLGASAAAEGAEPDEALFVLDATPQSEEALRQGIASSTREQLRLAKKSKARRGEQALNPNPHTVPVQPPTLRRKAKSQRKRVSGQALVSGPKPQVNSALVDLWGESVGNSAELEAVPASSARKRGSVGWEADTNTLFSADPEVLDGLSVNPEHRAHQHRLAEAVADAYFKEERERILKDRLSVKHHVADEIGVDNITGMVVAASPAAEEHSDGSSSDDGHGNTGSRVRAPLTARVKTRAERNKQRRAKENRRAEVSAGIEKRKNKDIGRAKEIVHKLVESDAARQNVLRDRTRAHTRSRLFAGRVIARREVDVLLTDELTPHLRTVKYAGSGSLMKESFLRMQEKRMIVPRR</sequence>
<gene>
    <name evidence="7" type="ORF">FVE85_9210</name>
</gene>
<evidence type="ECO:0000256" key="2">
    <source>
        <dbReference type="ARBA" id="ARBA00018339"/>
    </source>
</evidence>
<evidence type="ECO:0000256" key="3">
    <source>
        <dbReference type="ARBA" id="ARBA00022517"/>
    </source>
</evidence>
<comment type="subcellular location">
    <subcellularLocation>
        <location evidence="5">Nucleus</location>
        <location evidence="5">Nucleolus</location>
    </subcellularLocation>
    <subcellularLocation>
        <location evidence="5">Nucleus</location>
        <location evidence="5">Nucleoplasm</location>
    </subcellularLocation>
</comment>